<feature type="chain" id="PRO_5002309531" evidence="1">
    <location>
        <begin position="26"/>
        <end position="231"/>
    </location>
</feature>
<feature type="domain" description="SGNH hydrolase-type esterase" evidence="2">
    <location>
        <begin position="60"/>
        <end position="217"/>
    </location>
</feature>
<dbReference type="OrthoDB" id="9794725at2"/>
<protein>
    <submittedName>
        <fullName evidence="3">Lipase/acylhydrolase</fullName>
    </submittedName>
</protein>
<reference evidence="3 4" key="1">
    <citation type="submission" date="2012-11" db="EMBL/GenBank/DDBJ databases">
        <title>Whole genome sequence of Acidisphaera rubrifaciens HS-AP3.</title>
        <authorList>
            <person name="Azuma Y."/>
            <person name="Higashiura N."/>
            <person name="Hirakawa H."/>
            <person name="Matsushita K."/>
        </authorList>
    </citation>
    <scope>NUCLEOTIDE SEQUENCE [LARGE SCALE GENOMIC DNA]</scope>
    <source>
        <strain evidence="3 4">HS-AP3</strain>
    </source>
</reference>
<dbReference type="SUPFAM" id="SSF52266">
    <property type="entry name" value="SGNH hydrolase"/>
    <property type="match status" value="1"/>
</dbReference>
<keyword evidence="4" id="KW-1185">Reference proteome</keyword>
<dbReference type="PANTHER" id="PTHR30383">
    <property type="entry name" value="THIOESTERASE 1/PROTEASE 1/LYSOPHOSPHOLIPASE L1"/>
    <property type="match status" value="1"/>
</dbReference>
<comment type="caution">
    <text evidence="3">The sequence shown here is derived from an EMBL/GenBank/DDBJ whole genome shotgun (WGS) entry which is preliminary data.</text>
</comment>
<dbReference type="InterPro" id="IPR051532">
    <property type="entry name" value="Ester_Hydrolysis_Enzymes"/>
</dbReference>
<organism evidence="3 4">
    <name type="scientific">Acidisphaera rubrifaciens HS-AP3</name>
    <dbReference type="NCBI Taxonomy" id="1231350"/>
    <lineage>
        <taxon>Bacteria</taxon>
        <taxon>Pseudomonadati</taxon>
        <taxon>Pseudomonadota</taxon>
        <taxon>Alphaproteobacteria</taxon>
        <taxon>Acetobacterales</taxon>
        <taxon>Acetobacteraceae</taxon>
        <taxon>Acidisphaera</taxon>
    </lineage>
</organism>
<name>A0A0D6P519_9PROT</name>
<evidence type="ECO:0000259" key="2">
    <source>
        <dbReference type="Pfam" id="PF13472"/>
    </source>
</evidence>
<dbReference type="Gene3D" id="3.40.50.1110">
    <property type="entry name" value="SGNH hydrolase"/>
    <property type="match status" value="1"/>
</dbReference>
<keyword evidence="3" id="KW-0378">Hydrolase</keyword>
<proteinExistence type="predicted"/>
<dbReference type="RefSeq" id="WP_048860242.1">
    <property type="nucleotide sequence ID" value="NZ_BANB01000093.1"/>
</dbReference>
<gene>
    <name evidence="3" type="ORF">Asru_0093_02</name>
</gene>
<evidence type="ECO:0000313" key="3">
    <source>
        <dbReference type="EMBL" id="GAN76436.1"/>
    </source>
</evidence>
<dbReference type="Pfam" id="PF13472">
    <property type="entry name" value="Lipase_GDSL_2"/>
    <property type="match status" value="1"/>
</dbReference>
<dbReference type="GO" id="GO:0016788">
    <property type="term" value="F:hydrolase activity, acting on ester bonds"/>
    <property type="evidence" value="ECO:0007669"/>
    <property type="project" value="UniProtKB-ARBA"/>
</dbReference>
<dbReference type="Proteomes" id="UP000032680">
    <property type="component" value="Unassembled WGS sequence"/>
</dbReference>
<dbReference type="InterPro" id="IPR036514">
    <property type="entry name" value="SGNH_hydro_sf"/>
</dbReference>
<keyword evidence="1" id="KW-0732">Signal</keyword>
<evidence type="ECO:0000313" key="4">
    <source>
        <dbReference type="Proteomes" id="UP000032680"/>
    </source>
</evidence>
<dbReference type="EMBL" id="BANB01000093">
    <property type="protein sequence ID" value="GAN76436.1"/>
    <property type="molecule type" value="Genomic_DNA"/>
</dbReference>
<sequence>MRPIPRRALLAGALPACLWAAAVSAEPACPDPMRPEPREYPAEALAALRETDGRTNLLAGDSIAAWWPQASIAHWMGGPVQNLGFPGDTPRNVLWRLGQVPGGRPWRRIVLIAGVNAAWNDPSCHDVAAGVEADVRALRGLAPQARIVVVAVMPHQPGLASSLPVIAPINARLAGDADRVGFRFVDPGPDLLAACRDRPACPLLRDWLHPTEAGYAVIGARIAAAFAAPWP</sequence>
<dbReference type="AlphaFoldDB" id="A0A0D6P519"/>
<dbReference type="InterPro" id="IPR013830">
    <property type="entry name" value="SGNH_hydro"/>
</dbReference>
<accession>A0A0D6P519</accession>
<feature type="signal peptide" evidence="1">
    <location>
        <begin position="1"/>
        <end position="25"/>
    </location>
</feature>
<evidence type="ECO:0000256" key="1">
    <source>
        <dbReference type="SAM" id="SignalP"/>
    </source>
</evidence>